<protein>
    <submittedName>
        <fullName evidence="4">RHS repeat-associated core domain-containing protein</fullName>
    </submittedName>
</protein>
<dbReference type="NCBIfam" id="TIGR01643">
    <property type="entry name" value="YD_repeat_2x"/>
    <property type="match status" value="11"/>
</dbReference>
<feature type="region of interest" description="Disordered" evidence="2">
    <location>
        <begin position="321"/>
        <end position="340"/>
    </location>
</feature>
<evidence type="ECO:0000313" key="4">
    <source>
        <dbReference type="EMBL" id="MDT0321756.1"/>
    </source>
</evidence>
<proteinExistence type="predicted"/>
<dbReference type="InterPro" id="IPR056823">
    <property type="entry name" value="TEN-like_YD-shell"/>
</dbReference>
<dbReference type="EMBL" id="JAVREM010000046">
    <property type="protein sequence ID" value="MDT0321756.1"/>
    <property type="molecule type" value="Genomic_DNA"/>
</dbReference>
<dbReference type="Pfam" id="PF25023">
    <property type="entry name" value="TEN_YD-shell"/>
    <property type="match status" value="1"/>
</dbReference>
<dbReference type="InterPro" id="IPR022385">
    <property type="entry name" value="Rhs_assc_core"/>
</dbReference>
<evidence type="ECO:0000256" key="2">
    <source>
        <dbReference type="SAM" id="MobiDB-lite"/>
    </source>
</evidence>
<comment type="caution">
    <text evidence="4">The sequence shown here is derived from an EMBL/GenBank/DDBJ whole genome shotgun (WGS) entry which is preliminary data.</text>
</comment>
<dbReference type="PANTHER" id="PTHR32305">
    <property type="match status" value="1"/>
</dbReference>
<organism evidence="4 5">
    <name type="scientific">Streptomyces millisiae</name>
    <dbReference type="NCBI Taxonomy" id="3075542"/>
    <lineage>
        <taxon>Bacteria</taxon>
        <taxon>Bacillati</taxon>
        <taxon>Actinomycetota</taxon>
        <taxon>Actinomycetes</taxon>
        <taxon>Kitasatosporales</taxon>
        <taxon>Streptomycetaceae</taxon>
        <taxon>Streptomyces</taxon>
    </lineage>
</organism>
<evidence type="ECO:0000313" key="5">
    <source>
        <dbReference type="Proteomes" id="UP001183420"/>
    </source>
</evidence>
<feature type="compositionally biased region" description="Polar residues" evidence="2">
    <location>
        <begin position="322"/>
        <end position="333"/>
    </location>
</feature>
<dbReference type="Proteomes" id="UP001183420">
    <property type="component" value="Unassembled WGS sequence"/>
</dbReference>
<accession>A0ABU2LVY1</accession>
<dbReference type="InterPro" id="IPR050708">
    <property type="entry name" value="T6SS_VgrG/RHS"/>
</dbReference>
<dbReference type="Pfam" id="PF05593">
    <property type="entry name" value="RHS_repeat"/>
    <property type="match status" value="5"/>
</dbReference>
<dbReference type="NCBIfam" id="TIGR03696">
    <property type="entry name" value="Rhs_assc_core"/>
    <property type="match status" value="1"/>
</dbReference>
<sequence>MWDEAGDLGLIVRPDGGEIRAEYNELHLPTEVVRPDGSVWRQAYDAAGNRTVLLDPAGQRTHYVYDEHGAVVALTDALGRRTEFRRNAAGLPTAVVDPLGQVTSYEYDPMGRVTAVTDPLGGTVRMEWTREGHPARSVDALGNTRSWAWDGEGNCLAHTDENGNTTRFEYGPFDLPSAQTDPDGSRFELHRDTELRLVTVVNALDRSWDYTYDAAGRLVGESDFDGRVVHYTLDAVGQLVGRTNSLGQRVGYVRDPMGRIVAKTLDGAVTSYAHDPEGRLTHAAGPDSRLERRWDVLGRLVSETIDDRTVTRTFDPLGRVLTRTTPSGQSSRWSYDAAGRPESLSSGDRLLTFQHDAVGREITRHVSDCVTLSRSWDLAGRLTEQRTVGPDATAHHRTTYRYRPDAYLVGARRETRDETAGFSYALDPLGRITGVDGPAWSERYAYDAAGNQVTGTWPEEAPSDSLGERAYDGSRVARAGHTRYEYDAAGRVVLRQRARLSRRPDTWRYEWDAEDHLVAVTTPDGARWEYAYDPLGRRIEKEQRREDGTVCQRVVFSWLEESLVEQTTAETTMTWDYLGLHPVTQTESLTDHEVDRRFYAIVTDLVGGPVELVGEGGVTAWRARRTVWGVDVPGGGGERPATPLRFPGQYADDETGWHYSLFRHYDPRTARFTSPDPLGLGPAANHYTYPHNPHTWSDPLGLAPHGLDPSLMGEFNKQSKKYGKGGYRELENGRIRFYGRIAEARNPGEMVGRRMVREWDPATGAKRIWHETLDQQGNVRIVRPDVNVTGGEKVHYTFDVDGNFTGTF</sequence>
<gene>
    <name evidence="4" type="ORF">RNC47_25825</name>
</gene>
<dbReference type="PRINTS" id="PR00394">
    <property type="entry name" value="RHSPROTEIN"/>
</dbReference>
<dbReference type="PANTHER" id="PTHR32305:SF15">
    <property type="entry name" value="PROTEIN RHSA-RELATED"/>
    <property type="match status" value="1"/>
</dbReference>
<dbReference type="InterPro" id="IPR006530">
    <property type="entry name" value="YD"/>
</dbReference>
<reference evidence="5" key="1">
    <citation type="submission" date="2023-07" db="EMBL/GenBank/DDBJ databases">
        <title>30 novel species of actinomycetes from the DSMZ collection.</title>
        <authorList>
            <person name="Nouioui I."/>
        </authorList>
    </citation>
    <scope>NUCLEOTIDE SEQUENCE [LARGE SCALE GENOMIC DNA]</scope>
    <source>
        <strain evidence="5">DSM 44918</strain>
    </source>
</reference>
<evidence type="ECO:0000256" key="1">
    <source>
        <dbReference type="ARBA" id="ARBA00022737"/>
    </source>
</evidence>
<name>A0ABU2LVY1_9ACTN</name>
<evidence type="ECO:0000259" key="3">
    <source>
        <dbReference type="Pfam" id="PF25023"/>
    </source>
</evidence>
<keyword evidence="5" id="KW-1185">Reference proteome</keyword>
<feature type="domain" description="Teneurin-like YD-shell" evidence="3">
    <location>
        <begin position="370"/>
        <end position="676"/>
    </location>
</feature>
<keyword evidence="1" id="KW-0677">Repeat</keyword>
<dbReference type="InterPro" id="IPR031325">
    <property type="entry name" value="RHS_repeat"/>
</dbReference>
<dbReference type="Gene3D" id="2.180.10.10">
    <property type="entry name" value="RHS repeat-associated core"/>
    <property type="match status" value="3"/>
</dbReference>
<dbReference type="SUPFAM" id="SSF63829">
    <property type="entry name" value="Calcium-dependent phosphotriesterase"/>
    <property type="match status" value="1"/>
</dbReference>